<feature type="transmembrane region" description="Helical" evidence="2">
    <location>
        <begin position="6"/>
        <end position="31"/>
    </location>
</feature>
<gene>
    <name evidence="3" type="ORF">VC83_05614</name>
</gene>
<evidence type="ECO:0000256" key="1">
    <source>
        <dbReference type="SAM" id="MobiDB-lite"/>
    </source>
</evidence>
<keyword evidence="2" id="KW-1133">Transmembrane helix</keyword>
<reference evidence="3" key="1">
    <citation type="submission" date="2016-03" db="EMBL/GenBank/DDBJ databases">
        <title>Updated assembly of Pseudogymnoascus destructans, the fungus causing white-nose syndrome of bats.</title>
        <authorList>
            <person name="Palmer J.M."/>
            <person name="Drees K.P."/>
            <person name="Foster J.T."/>
            <person name="Lindner D.L."/>
        </authorList>
    </citation>
    <scope>NUCLEOTIDE SEQUENCE [LARGE SCALE GENOMIC DNA]</scope>
    <source>
        <strain evidence="3">20631-21</strain>
    </source>
</reference>
<feature type="compositionally biased region" description="Polar residues" evidence="1">
    <location>
        <begin position="41"/>
        <end position="61"/>
    </location>
</feature>
<dbReference type="GeneID" id="36288679"/>
<keyword evidence="2" id="KW-0812">Transmembrane</keyword>
<sequence length="72" mass="7693">MAYDLAMLGLTAVGIVPGAILATLAVAGVCIRESRDLEANNEATQETAQEIQRQGNQQFSMAMQDGPVDRQN</sequence>
<dbReference type="Proteomes" id="UP000077154">
    <property type="component" value="Unassembled WGS sequence"/>
</dbReference>
<protein>
    <submittedName>
        <fullName evidence="3">Uncharacterized protein</fullName>
    </submittedName>
</protein>
<dbReference type="EMBL" id="KV441399">
    <property type="protein sequence ID" value="OAF57611.1"/>
    <property type="molecule type" value="Genomic_DNA"/>
</dbReference>
<accession>A0A177A8M6</accession>
<dbReference type="RefSeq" id="XP_024322899.1">
    <property type="nucleotide sequence ID" value="XM_024469232.1"/>
</dbReference>
<name>A0A177A8M6_9PEZI</name>
<feature type="region of interest" description="Disordered" evidence="1">
    <location>
        <begin position="39"/>
        <end position="72"/>
    </location>
</feature>
<evidence type="ECO:0000313" key="3">
    <source>
        <dbReference type="EMBL" id="OAF57611.1"/>
    </source>
</evidence>
<keyword evidence="2" id="KW-0472">Membrane</keyword>
<evidence type="ECO:0000256" key="2">
    <source>
        <dbReference type="SAM" id="Phobius"/>
    </source>
</evidence>
<organism evidence="3">
    <name type="scientific">Pseudogymnoascus destructans</name>
    <dbReference type="NCBI Taxonomy" id="655981"/>
    <lineage>
        <taxon>Eukaryota</taxon>
        <taxon>Fungi</taxon>
        <taxon>Dikarya</taxon>
        <taxon>Ascomycota</taxon>
        <taxon>Pezizomycotina</taxon>
        <taxon>Leotiomycetes</taxon>
        <taxon>Thelebolales</taxon>
        <taxon>Thelebolaceae</taxon>
        <taxon>Pseudogymnoascus</taxon>
    </lineage>
</organism>
<dbReference type="AlphaFoldDB" id="A0A177A8M6"/>
<proteinExistence type="predicted"/>